<dbReference type="Proteomes" id="UP000321393">
    <property type="component" value="Unassembled WGS sequence"/>
</dbReference>
<organism evidence="2 4">
    <name type="scientific">Cucumis melo var. makuwa</name>
    <name type="common">Oriental melon</name>
    <dbReference type="NCBI Taxonomy" id="1194695"/>
    <lineage>
        <taxon>Eukaryota</taxon>
        <taxon>Viridiplantae</taxon>
        <taxon>Streptophyta</taxon>
        <taxon>Embryophyta</taxon>
        <taxon>Tracheophyta</taxon>
        <taxon>Spermatophyta</taxon>
        <taxon>Magnoliopsida</taxon>
        <taxon>eudicotyledons</taxon>
        <taxon>Gunneridae</taxon>
        <taxon>Pentapetalae</taxon>
        <taxon>rosids</taxon>
        <taxon>fabids</taxon>
        <taxon>Cucurbitales</taxon>
        <taxon>Cucurbitaceae</taxon>
        <taxon>Benincaseae</taxon>
        <taxon>Cucumis</taxon>
    </lineage>
</organism>
<dbReference type="InterPro" id="IPR013103">
    <property type="entry name" value="RVT_2"/>
</dbReference>
<evidence type="ECO:0000313" key="5">
    <source>
        <dbReference type="Proteomes" id="UP000321947"/>
    </source>
</evidence>
<feature type="domain" description="Reverse transcriptase Ty1/copia-type" evidence="1">
    <location>
        <begin position="288"/>
        <end position="366"/>
    </location>
</feature>
<evidence type="ECO:0000259" key="1">
    <source>
        <dbReference type="Pfam" id="PF07727"/>
    </source>
</evidence>
<dbReference type="PANTHER" id="PTHR11439">
    <property type="entry name" value="GAG-POL-RELATED RETROTRANSPOSON"/>
    <property type="match status" value="1"/>
</dbReference>
<evidence type="ECO:0000313" key="3">
    <source>
        <dbReference type="EMBL" id="TYK08189.1"/>
    </source>
</evidence>
<accession>A0A5A7UTP6</accession>
<comment type="caution">
    <text evidence="2">The sequence shown here is derived from an EMBL/GenBank/DDBJ whole genome shotgun (WGS) entry which is preliminary data.</text>
</comment>
<reference evidence="4 5" key="1">
    <citation type="submission" date="2019-08" db="EMBL/GenBank/DDBJ databases">
        <title>Draft genome sequences of two oriental melons (Cucumis melo L. var makuwa).</title>
        <authorList>
            <person name="Kwon S.-Y."/>
        </authorList>
    </citation>
    <scope>NUCLEOTIDE SEQUENCE [LARGE SCALE GENOMIC DNA]</scope>
    <source>
        <strain evidence="5">cv. Chang Bougi</strain>
        <strain evidence="4">cv. SW 3</strain>
        <tissue evidence="2">Leaf</tissue>
    </source>
</reference>
<protein>
    <submittedName>
        <fullName evidence="2 3">Mitochondrial protein</fullName>
    </submittedName>
</protein>
<dbReference type="CDD" id="cd09272">
    <property type="entry name" value="RNase_HI_RT_Ty1"/>
    <property type="match status" value="1"/>
</dbReference>
<dbReference type="InterPro" id="IPR043502">
    <property type="entry name" value="DNA/RNA_pol_sf"/>
</dbReference>
<dbReference type="Pfam" id="PF07727">
    <property type="entry name" value="RVT_2"/>
    <property type="match status" value="1"/>
</dbReference>
<dbReference type="SUPFAM" id="SSF56672">
    <property type="entry name" value="DNA/RNA polymerases"/>
    <property type="match status" value="1"/>
</dbReference>
<dbReference type="Proteomes" id="UP000321947">
    <property type="component" value="Unassembled WGS sequence"/>
</dbReference>
<gene>
    <name evidence="3" type="ORF">E5676_scaffold1503G00040</name>
    <name evidence="2" type="ORF">E6C27_scaffold280G003950</name>
</gene>
<name>A0A5A7UTP6_CUCMM</name>
<dbReference type="AlphaFoldDB" id="A0A5A7UTP6"/>
<dbReference type="EMBL" id="SSTD01012916">
    <property type="protein sequence ID" value="TYK08189.1"/>
    <property type="molecule type" value="Genomic_DNA"/>
</dbReference>
<dbReference type="EMBL" id="SSTE01007195">
    <property type="protein sequence ID" value="KAA0057506.1"/>
    <property type="molecule type" value="Genomic_DNA"/>
</dbReference>
<evidence type="ECO:0000313" key="4">
    <source>
        <dbReference type="Proteomes" id="UP000321393"/>
    </source>
</evidence>
<sequence>MSTLSDSSILGYDILTALEAYDLESYLDSTAEPPIKYINQPSNQSSVAAESFSAPLVSVLNPEYKIWKRQDRLISSWLLGSMSEDILNKMLHCTSAKQIWKTLRGYSTNSCNAFPYSNTSHNPQMGAMIASYDLNVDSNRYPDSRATNHLTHSLNNLSTGSEYGGGHQNYTANGLETGISAQTREESTSEGCDAIPLQTDEHVNNASQASNLNTYPMVTRSKSGIFKPKALLIDYTEHKPTNAKEALEHPHWRKAMEEEFLVLKKNNTWISDIQLNPYHLNFLLLYFDYVDDLIIMGYSDKLLNDLIQALNSEFALKDLGDLSYFLGVEVSYPTNEGMILSQAKYITDLLQKMKMFDAKPISTPMVSGQLVSAHHGENFHDINLYRSTVRALQYATLTHPGISYNVNKACQFMHSPKLIHWQLVKRILRYLKGSLSHGLWLRCSTNLSIVGFANGDWASDPDDRKSIFGYCVYFGNNLVSWGSKKQSIISRSSTDIEYRCLALLATESVWINSLLCDLGITLSQPPVLWCDNLSAFHLSANPILH</sequence>
<proteinExistence type="predicted"/>
<evidence type="ECO:0000313" key="2">
    <source>
        <dbReference type="EMBL" id="KAA0057506.1"/>
    </source>
</evidence>
<dbReference type="PANTHER" id="PTHR11439:SF467">
    <property type="entry name" value="INTEGRASE CATALYTIC DOMAIN-CONTAINING PROTEIN"/>
    <property type="match status" value="1"/>
</dbReference>